<dbReference type="EMBL" id="VNJJ01000019">
    <property type="protein sequence ID" value="TVX95942.1"/>
    <property type="molecule type" value="Genomic_DNA"/>
</dbReference>
<keyword evidence="1" id="KW-1133">Transmembrane helix</keyword>
<dbReference type="Gene3D" id="1.50.10.10">
    <property type="match status" value="1"/>
</dbReference>
<dbReference type="InterPro" id="IPR012341">
    <property type="entry name" value="6hp_glycosidase-like_sf"/>
</dbReference>
<dbReference type="InterPro" id="IPR008928">
    <property type="entry name" value="6-hairpin_glycosidase_sf"/>
</dbReference>
<dbReference type="Pfam" id="PF00754">
    <property type="entry name" value="F5_F8_type_C"/>
    <property type="match status" value="1"/>
</dbReference>
<dbReference type="InterPro" id="IPR000421">
    <property type="entry name" value="FA58C"/>
</dbReference>
<dbReference type="InterPro" id="IPR008979">
    <property type="entry name" value="Galactose-bd-like_sf"/>
</dbReference>
<feature type="transmembrane region" description="Helical" evidence="1">
    <location>
        <begin position="78"/>
        <end position="101"/>
    </location>
</feature>
<evidence type="ECO:0000313" key="3">
    <source>
        <dbReference type="EMBL" id="TVX95942.1"/>
    </source>
</evidence>
<name>A0A559J7U4_9BACL</name>
<dbReference type="InterPro" id="IPR008999">
    <property type="entry name" value="Actin-crosslinking"/>
</dbReference>
<dbReference type="Proteomes" id="UP000316330">
    <property type="component" value="Unassembled WGS sequence"/>
</dbReference>
<comment type="caution">
    <text evidence="3">The sequence shown here is derived from an EMBL/GenBank/DDBJ whole genome shotgun (WGS) entry which is preliminary data.</text>
</comment>
<evidence type="ECO:0000256" key="1">
    <source>
        <dbReference type="SAM" id="Phobius"/>
    </source>
</evidence>
<dbReference type="Gene3D" id="2.60.120.260">
    <property type="entry name" value="Galactose-binding domain-like"/>
    <property type="match status" value="1"/>
</dbReference>
<dbReference type="SUPFAM" id="SSF48208">
    <property type="entry name" value="Six-hairpin glycosidases"/>
    <property type="match status" value="1"/>
</dbReference>
<accession>A0A559J7U4</accession>
<dbReference type="InterPro" id="IPR054363">
    <property type="entry name" value="GH95_cat"/>
</dbReference>
<dbReference type="PROSITE" id="PS50022">
    <property type="entry name" value="FA58C_3"/>
    <property type="match status" value="1"/>
</dbReference>
<gene>
    <name evidence="3" type="ORF">FPZ45_22240</name>
</gene>
<dbReference type="PANTHER" id="PTHR31084">
    <property type="entry name" value="ALPHA-L-FUCOSIDASE 2"/>
    <property type="match status" value="1"/>
</dbReference>
<feature type="domain" description="F5/8 type C" evidence="2">
    <location>
        <begin position="816"/>
        <end position="978"/>
    </location>
</feature>
<dbReference type="OrthoDB" id="9768507at2"/>
<keyword evidence="1" id="KW-0472">Membrane</keyword>
<dbReference type="AlphaFoldDB" id="A0A559J7U4"/>
<keyword evidence="1" id="KW-0812">Transmembrane</keyword>
<reference evidence="3 4" key="1">
    <citation type="submission" date="2019-07" db="EMBL/GenBank/DDBJ databases">
        <authorList>
            <person name="Kim J."/>
        </authorList>
    </citation>
    <scope>NUCLEOTIDE SEQUENCE [LARGE SCALE GENOMIC DNA]</scope>
    <source>
        <strain evidence="3 4">G13</strain>
    </source>
</reference>
<dbReference type="CDD" id="cd00257">
    <property type="entry name" value="beta-trefoil_FSCN-like"/>
    <property type="match status" value="1"/>
</dbReference>
<dbReference type="Gene3D" id="2.80.10.50">
    <property type="match status" value="1"/>
</dbReference>
<sequence length="1119" mass="119191">MNDPGHATGEAPPTTVSAAFPLNYSAGGACCKNKQYSNRLKIAYARINYHSDPDRMIIKGNTHTSSQIKGGIMMKKGWLAGLVLAIAGVSALGTVGIPTAVADGITTNHALRIVSAYKGTWTSPPTDSNFGNTSNAPLLGNGDVGAVMVGNIDAMTVVLGKNEFFSVADRQLKSLARLGISVSGMTGASYLTEQKIANAQVDGTFSAGGNIVNTTSWVQATDTANNLLITKFTYSGSGSKTVTVTLNPANQNTFASSVGASGDVLYRDVRADSSDNVNGIATLKARVATRVIGATGTVSGNQLSFTMNPGGTYSLITCMMSNTDSGSYQSSAIGNISGKTQGDVDSLKSSHQSWWDSFYSKSFIEIPNKTIEKFYYGSLYLLGSSSRAGEAPPGLWGAWIARNSDWGGDYHMNYNYQAPFYFAMPTNHAELAASYDKPILDYVPKAQARAASAGYAGVYYPVGIGPYTIDTDGAYHNQKTFAAFGATVMLDHYYATSDTAYANSIYGFLKEAAKFWENYLTWDGSRYVINNDAQHEGDAYPQTNGVMSLGLVRYLLQGCIDISSALGQDASLRSTWQNILNNMSSFPTQSRNGQTVFRYTEVGRDWSNDNAIGIQHIYPGRQIGLSSSAALLQTARNMIGQMARWTDGNGTNTFYPAAARVGYDPTTILNQLTSFINSNGYKNLFLKANGGGIENFNTTTATLAEMFLQSFQGKIRIFPNWPGNTDAKYGDLRADGAFLVSSEMRSNQVQYVRLLSEKGKTATLVNPWPGQTLRLYRNGTDAGTVSGTDISLTTSANETLLLAPNGTAYNTIVDRMNQPLAGGSGGGSGNLAMNKAATASDINSPSESADKVADGLGATKWTSQPQSAVPGDKWLRVDLGGSYNITRWVVKHASSGGETTAYNTKNFKLQISSDGNTWTDADSVTNNAAGVTDRNIAPVSARYFRLYITAPVQDNAGYFQVPGDRNNARIYEFELYGSPSGGAGSGSAPIGQIIAMKATANNQYVCADSAGASPLIANRTAVGPWEQFAVADAGGGMIALRSQANNKYVTADNAGASNLIAKADTIGSWEQFRWIDNGDGTFSLQAVVNNQYVCADNAGASPLIANRNAIGGWEKFQKD</sequence>
<dbReference type="SUPFAM" id="SSF49785">
    <property type="entry name" value="Galactose-binding domain-like"/>
    <property type="match status" value="1"/>
</dbReference>
<evidence type="ECO:0000313" key="4">
    <source>
        <dbReference type="Proteomes" id="UP000316330"/>
    </source>
</evidence>
<keyword evidence="4" id="KW-1185">Reference proteome</keyword>
<dbReference type="GO" id="GO:0005975">
    <property type="term" value="P:carbohydrate metabolic process"/>
    <property type="evidence" value="ECO:0007669"/>
    <property type="project" value="InterPro"/>
</dbReference>
<dbReference type="Pfam" id="PF22124">
    <property type="entry name" value="Glyco_hydro_95_cat"/>
    <property type="match status" value="1"/>
</dbReference>
<protein>
    <recommendedName>
        <fullName evidence="2">F5/8 type C domain-containing protein</fullName>
    </recommendedName>
</protein>
<dbReference type="GO" id="GO:0004560">
    <property type="term" value="F:alpha-L-fucosidase activity"/>
    <property type="evidence" value="ECO:0007669"/>
    <property type="project" value="TreeGrafter"/>
</dbReference>
<dbReference type="PANTHER" id="PTHR31084:SF0">
    <property type="entry name" value="ALPHA-L-FUCOSIDASE 2"/>
    <property type="match status" value="1"/>
</dbReference>
<evidence type="ECO:0000259" key="2">
    <source>
        <dbReference type="PROSITE" id="PS50022"/>
    </source>
</evidence>
<proteinExistence type="predicted"/>
<dbReference type="SUPFAM" id="SSF50405">
    <property type="entry name" value="Actin-crosslinking proteins"/>
    <property type="match status" value="1"/>
</dbReference>
<organism evidence="3 4">
    <name type="scientific">Cohnella terricola</name>
    <dbReference type="NCBI Taxonomy" id="1289167"/>
    <lineage>
        <taxon>Bacteria</taxon>
        <taxon>Bacillati</taxon>
        <taxon>Bacillota</taxon>
        <taxon>Bacilli</taxon>
        <taxon>Bacillales</taxon>
        <taxon>Paenibacillaceae</taxon>
        <taxon>Cohnella</taxon>
    </lineage>
</organism>